<dbReference type="OrthoDB" id="6090657at2759"/>
<dbReference type="Gene3D" id="2.60.120.40">
    <property type="match status" value="1"/>
</dbReference>
<feature type="chain" id="PRO_5035945872" description="C1q domain-containing protein" evidence="1">
    <location>
        <begin position="21"/>
        <end position="311"/>
    </location>
</feature>
<reference evidence="3" key="1">
    <citation type="submission" date="2021-03" db="EMBL/GenBank/DDBJ databases">
        <authorList>
            <person name="Bekaert M."/>
        </authorList>
    </citation>
    <scope>NUCLEOTIDE SEQUENCE</scope>
</reference>
<gene>
    <name evidence="3" type="ORF">MEDL_5762</name>
</gene>
<dbReference type="EMBL" id="CAJPWZ010000330">
    <property type="protein sequence ID" value="CAG2190471.1"/>
    <property type="molecule type" value="Genomic_DNA"/>
</dbReference>
<feature type="domain" description="C1q" evidence="2">
    <location>
        <begin position="198"/>
        <end position="287"/>
    </location>
</feature>
<evidence type="ECO:0000313" key="3">
    <source>
        <dbReference type="EMBL" id="CAG2190471.1"/>
    </source>
</evidence>
<organism evidence="3 4">
    <name type="scientific">Mytilus edulis</name>
    <name type="common">Blue mussel</name>
    <dbReference type="NCBI Taxonomy" id="6550"/>
    <lineage>
        <taxon>Eukaryota</taxon>
        <taxon>Metazoa</taxon>
        <taxon>Spiralia</taxon>
        <taxon>Lophotrochozoa</taxon>
        <taxon>Mollusca</taxon>
        <taxon>Bivalvia</taxon>
        <taxon>Autobranchia</taxon>
        <taxon>Pteriomorphia</taxon>
        <taxon>Mytilida</taxon>
        <taxon>Mytiloidea</taxon>
        <taxon>Mytilidae</taxon>
        <taxon>Mytilinae</taxon>
        <taxon>Mytilus</taxon>
    </lineage>
</organism>
<dbReference type="AlphaFoldDB" id="A0A8S3Q7R4"/>
<feature type="signal peptide" evidence="1">
    <location>
        <begin position="1"/>
        <end position="20"/>
    </location>
</feature>
<proteinExistence type="predicted"/>
<dbReference type="InterPro" id="IPR001073">
    <property type="entry name" value="C1q_dom"/>
</dbReference>
<dbReference type="InterPro" id="IPR008983">
    <property type="entry name" value="Tumour_necrosis_fac-like_dom"/>
</dbReference>
<name>A0A8S3Q7R4_MYTED</name>
<dbReference type="Proteomes" id="UP000683360">
    <property type="component" value="Unassembled WGS sequence"/>
</dbReference>
<sequence>MLHACAFVLFTISLKDNVLANSCENDNCQAAIDIPLITKLNAPLKAELDISGLKTQLKELIGKEVKEAVSVAMKDFAENIVDKKAKSALENIQTFNNLTISTFRQEMKDELTKKAKQLTELELKVERNNESHNTKHNMSANEIRSVTVVSNTLDAKIAQMKENQIKTDLKLSSIESEVTKNSAKVAITANYPRYESVSSGSVLKFDNVIFSVGINNLSTFKSTGKFVCEQNGLYMMSVSIMSNTNGAQFYIYLNGNSISQTYISSQDKSWWHTGTIVISRQLKINDSLSVQSGINMYVHSTYSQLTIIKVK</sequence>
<dbReference type="SUPFAM" id="SSF49842">
    <property type="entry name" value="TNF-like"/>
    <property type="match status" value="1"/>
</dbReference>
<evidence type="ECO:0000256" key="1">
    <source>
        <dbReference type="SAM" id="SignalP"/>
    </source>
</evidence>
<keyword evidence="4" id="KW-1185">Reference proteome</keyword>
<keyword evidence="1" id="KW-0732">Signal</keyword>
<evidence type="ECO:0000313" key="4">
    <source>
        <dbReference type="Proteomes" id="UP000683360"/>
    </source>
</evidence>
<protein>
    <recommendedName>
        <fullName evidence="2">C1q domain-containing protein</fullName>
    </recommendedName>
</protein>
<accession>A0A8S3Q7R4</accession>
<evidence type="ECO:0000259" key="2">
    <source>
        <dbReference type="Pfam" id="PF00386"/>
    </source>
</evidence>
<comment type="caution">
    <text evidence="3">The sequence shown here is derived from an EMBL/GenBank/DDBJ whole genome shotgun (WGS) entry which is preliminary data.</text>
</comment>
<dbReference type="Pfam" id="PF00386">
    <property type="entry name" value="C1q"/>
    <property type="match status" value="1"/>
</dbReference>